<accession>A0A645C804</accession>
<organism evidence="2">
    <name type="scientific">bioreactor metagenome</name>
    <dbReference type="NCBI Taxonomy" id="1076179"/>
    <lineage>
        <taxon>unclassified sequences</taxon>
        <taxon>metagenomes</taxon>
        <taxon>ecological metagenomes</taxon>
    </lineage>
</organism>
<dbReference type="SUPFAM" id="SSF51905">
    <property type="entry name" value="FAD/NAD(P)-binding domain"/>
    <property type="match status" value="1"/>
</dbReference>
<gene>
    <name evidence="2" type="ORF">SDC9_120590</name>
</gene>
<evidence type="ECO:0000259" key="1">
    <source>
        <dbReference type="Pfam" id="PF01593"/>
    </source>
</evidence>
<dbReference type="InterPro" id="IPR036188">
    <property type="entry name" value="FAD/NAD-bd_sf"/>
</dbReference>
<dbReference type="PANTHER" id="PTHR43734:SF1">
    <property type="entry name" value="PHYTOENE DESATURASE"/>
    <property type="match status" value="1"/>
</dbReference>
<dbReference type="PANTHER" id="PTHR43734">
    <property type="entry name" value="PHYTOENE DESATURASE"/>
    <property type="match status" value="1"/>
</dbReference>
<dbReference type="AlphaFoldDB" id="A0A645C804"/>
<feature type="domain" description="Amine oxidase" evidence="1">
    <location>
        <begin position="23"/>
        <end position="225"/>
    </location>
</feature>
<sequence length="322" mass="36426">MKFAKKLRNPFLKEAFELLYDGEEVNLLVTTMPLAFYDKKSAGYPIGGSAKFAERFEERYRQLGGIINYNKEVSRIVVENDGAKALEFVDGSIAESDVIISAADWYFTVYKALEGKYINDDIEKLASLKVMQLYPSVLMVSLGVARSFENSPHFSRFPLSKPYRSPDGTEYERMEVHIYNYDPTFAPEGKTSVTMSLFTRNGAFWVNLRNSDRKLYEQYKGELAANMIDELDQKLGDIKDKIEMTDVATPATYQRYTGNWQGSAQGWFPGSNLTAKSPVGIELPGLKKFYYTSQWSIPGGGLPSVLKASHDLAQKLMLKYKS</sequence>
<comment type="caution">
    <text evidence="2">The sequence shown here is derived from an EMBL/GenBank/DDBJ whole genome shotgun (WGS) entry which is preliminary data.</text>
</comment>
<evidence type="ECO:0000313" key="2">
    <source>
        <dbReference type="EMBL" id="MPM73608.1"/>
    </source>
</evidence>
<dbReference type="InterPro" id="IPR002937">
    <property type="entry name" value="Amino_oxidase"/>
</dbReference>
<dbReference type="Gene3D" id="3.50.50.60">
    <property type="entry name" value="FAD/NAD(P)-binding domain"/>
    <property type="match status" value="1"/>
</dbReference>
<dbReference type="GO" id="GO:0016491">
    <property type="term" value="F:oxidoreductase activity"/>
    <property type="evidence" value="ECO:0007669"/>
    <property type="project" value="InterPro"/>
</dbReference>
<name>A0A645C804_9ZZZZ</name>
<dbReference type="Pfam" id="PF01593">
    <property type="entry name" value="Amino_oxidase"/>
    <property type="match status" value="1"/>
</dbReference>
<proteinExistence type="predicted"/>
<protein>
    <recommendedName>
        <fullName evidence="1">Amine oxidase domain-containing protein</fullName>
    </recommendedName>
</protein>
<dbReference type="EMBL" id="VSSQ01025467">
    <property type="protein sequence ID" value="MPM73608.1"/>
    <property type="molecule type" value="Genomic_DNA"/>
</dbReference>
<reference evidence="2" key="1">
    <citation type="submission" date="2019-08" db="EMBL/GenBank/DDBJ databases">
        <authorList>
            <person name="Kucharzyk K."/>
            <person name="Murdoch R.W."/>
            <person name="Higgins S."/>
            <person name="Loffler F."/>
        </authorList>
    </citation>
    <scope>NUCLEOTIDE SEQUENCE</scope>
</reference>